<dbReference type="PANTHER" id="PTHR46874">
    <property type="entry name" value="TUMOR NECROSIS FACTOR RECEPTOR SUPERFAMILY MEMBER 6"/>
    <property type="match status" value="1"/>
</dbReference>
<feature type="signal peptide" evidence="6">
    <location>
        <begin position="1"/>
        <end position="20"/>
    </location>
</feature>
<gene>
    <name evidence="8" type="ORF">C0J50_13217</name>
</gene>
<evidence type="ECO:0000256" key="1">
    <source>
        <dbReference type="ARBA" id="ARBA00022703"/>
    </source>
</evidence>
<proteinExistence type="predicted"/>
<evidence type="ECO:0000256" key="5">
    <source>
        <dbReference type="ARBA" id="ARBA00023180"/>
    </source>
</evidence>
<dbReference type="EMBL" id="MU551523">
    <property type="protein sequence ID" value="KAI5627216.1"/>
    <property type="molecule type" value="Genomic_DNA"/>
</dbReference>
<dbReference type="Gene3D" id="1.10.533.10">
    <property type="entry name" value="Death Domain, Fas"/>
    <property type="match status" value="1"/>
</dbReference>
<reference evidence="8" key="1">
    <citation type="submission" date="2018-07" db="EMBL/GenBank/DDBJ databases">
        <title>Comparative genomics of catfishes provides insights into carnivory and benthic adaptation.</title>
        <authorList>
            <person name="Zhang Y."/>
            <person name="Wang D."/>
            <person name="Peng Z."/>
            <person name="Zheng S."/>
            <person name="Shao F."/>
            <person name="Tao W."/>
        </authorList>
    </citation>
    <scope>NUCLEOTIDE SEQUENCE</scope>
    <source>
        <strain evidence="8">Chongqing</strain>
    </source>
</reference>
<dbReference type="InterPro" id="IPR000488">
    <property type="entry name" value="Death_dom"/>
</dbReference>
<dbReference type="PROSITE" id="PS50017">
    <property type="entry name" value="DEATH_DOMAIN"/>
    <property type="match status" value="1"/>
</dbReference>
<dbReference type="GO" id="GO:0043066">
    <property type="term" value="P:negative regulation of apoptotic process"/>
    <property type="evidence" value="ECO:0007669"/>
    <property type="project" value="TreeGrafter"/>
</dbReference>
<keyword evidence="2 6" id="KW-0732">Signal</keyword>
<dbReference type="PANTHER" id="PTHR46874:SF1">
    <property type="entry name" value="TUMOR NECROSIS FACTOR RECEPTOR SUPERFAMILY MEMBER 6"/>
    <property type="match status" value="1"/>
</dbReference>
<dbReference type="Pfam" id="PF00020">
    <property type="entry name" value="TNFR_c6"/>
    <property type="match status" value="1"/>
</dbReference>
<sequence>MKMLLALLWVLWSFFCLTECVKGNETRLTRSDECPEGTYTASDGKSCCLCPKGFYLMNDCTSPLTNPRCEVCKDGTYLDHANHERKCEPCRTCGNNDLDLERFLPQISEILGCKVARQVVRREGLVLEAALDNITENNHNAEERAFQFLKCWYEKHGRKGAYRYLQRNLKEMNQNAMAEKVQELVYRANNGEVEENGV</sequence>
<evidence type="ECO:0000313" key="8">
    <source>
        <dbReference type="EMBL" id="KAI5627216.1"/>
    </source>
</evidence>
<dbReference type="GO" id="GO:0009897">
    <property type="term" value="C:external side of plasma membrane"/>
    <property type="evidence" value="ECO:0007669"/>
    <property type="project" value="TreeGrafter"/>
</dbReference>
<dbReference type="GO" id="GO:0097192">
    <property type="term" value="P:extrinsic apoptotic signaling pathway in absence of ligand"/>
    <property type="evidence" value="ECO:0007669"/>
    <property type="project" value="TreeGrafter"/>
</dbReference>
<evidence type="ECO:0000256" key="6">
    <source>
        <dbReference type="SAM" id="SignalP"/>
    </source>
</evidence>
<dbReference type="SUPFAM" id="SSF57586">
    <property type="entry name" value="TNF receptor-like"/>
    <property type="match status" value="1"/>
</dbReference>
<dbReference type="GO" id="GO:0097049">
    <property type="term" value="P:motor neuron apoptotic process"/>
    <property type="evidence" value="ECO:0007669"/>
    <property type="project" value="TreeGrafter"/>
</dbReference>
<evidence type="ECO:0000256" key="2">
    <source>
        <dbReference type="ARBA" id="ARBA00022729"/>
    </source>
</evidence>
<dbReference type="GO" id="GO:0045121">
    <property type="term" value="C:membrane raft"/>
    <property type="evidence" value="ECO:0007669"/>
    <property type="project" value="TreeGrafter"/>
</dbReference>
<comment type="caution">
    <text evidence="8">The sequence shown here is derived from an EMBL/GenBank/DDBJ whole genome shotgun (WGS) entry which is preliminary data.</text>
</comment>
<dbReference type="GO" id="GO:0006924">
    <property type="term" value="P:activation-induced cell death of T cells"/>
    <property type="evidence" value="ECO:0007669"/>
    <property type="project" value="TreeGrafter"/>
</dbReference>
<name>A0AAD5B396_SILAS</name>
<dbReference type="GO" id="GO:0032872">
    <property type="term" value="P:regulation of stress-activated MAPK cascade"/>
    <property type="evidence" value="ECO:0007669"/>
    <property type="project" value="TreeGrafter"/>
</dbReference>
<dbReference type="SMART" id="SM00208">
    <property type="entry name" value="TNFR"/>
    <property type="match status" value="2"/>
</dbReference>
<dbReference type="InterPro" id="IPR001368">
    <property type="entry name" value="TNFR/NGFR_Cys_rich_reg"/>
</dbReference>
<keyword evidence="3" id="KW-0677">Repeat</keyword>
<keyword evidence="8" id="KW-0675">Receptor</keyword>
<evidence type="ECO:0000259" key="7">
    <source>
        <dbReference type="PROSITE" id="PS50017"/>
    </source>
</evidence>
<keyword evidence="5" id="KW-0325">Glycoprotein</keyword>
<dbReference type="InterPro" id="IPR011029">
    <property type="entry name" value="DEATH-like_dom_sf"/>
</dbReference>
<evidence type="ECO:0000313" key="9">
    <source>
        <dbReference type="Proteomes" id="UP001205998"/>
    </source>
</evidence>
<dbReference type="GO" id="GO:0005031">
    <property type="term" value="F:tumor necrosis factor receptor activity"/>
    <property type="evidence" value="ECO:0007669"/>
    <property type="project" value="TreeGrafter"/>
</dbReference>
<dbReference type="AlphaFoldDB" id="A0AAD5B396"/>
<dbReference type="GO" id="GO:0097527">
    <property type="term" value="P:necroptotic signaling pathway"/>
    <property type="evidence" value="ECO:0007669"/>
    <property type="project" value="TreeGrafter"/>
</dbReference>
<feature type="domain" description="Death" evidence="7">
    <location>
        <begin position="128"/>
        <end position="185"/>
    </location>
</feature>
<evidence type="ECO:0000256" key="3">
    <source>
        <dbReference type="ARBA" id="ARBA00022737"/>
    </source>
</evidence>
<accession>A0AAD5B396</accession>
<dbReference type="SUPFAM" id="SSF47986">
    <property type="entry name" value="DEATH domain"/>
    <property type="match status" value="1"/>
</dbReference>
<keyword evidence="9" id="KW-1185">Reference proteome</keyword>
<keyword evidence="1" id="KW-0053">Apoptosis</keyword>
<protein>
    <submittedName>
        <fullName evidence="8">Tumor necrosis factor receptor superfamily member 26</fullName>
    </submittedName>
</protein>
<feature type="chain" id="PRO_5041936251" evidence="6">
    <location>
        <begin position="21"/>
        <end position="198"/>
    </location>
</feature>
<keyword evidence="4" id="KW-1015">Disulfide bond</keyword>
<dbReference type="GO" id="GO:0031265">
    <property type="term" value="C:CD95 death-inducing signaling complex"/>
    <property type="evidence" value="ECO:0007669"/>
    <property type="project" value="TreeGrafter"/>
</dbReference>
<dbReference type="Proteomes" id="UP001205998">
    <property type="component" value="Unassembled WGS sequence"/>
</dbReference>
<dbReference type="Pfam" id="PF00531">
    <property type="entry name" value="Death"/>
    <property type="match status" value="1"/>
</dbReference>
<organism evidence="8 9">
    <name type="scientific">Silurus asotus</name>
    <name type="common">Amur catfish</name>
    <name type="synonym">Parasilurus asotus</name>
    <dbReference type="NCBI Taxonomy" id="30991"/>
    <lineage>
        <taxon>Eukaryota</taxon>
        <taxon>Metazoa</taxon>
        <taxon>Chordata</taxon>
        <taxon>Craniata</taxon>
        <taxon>Vertebrata</taxon>
        <taxon>Euteleostomi</taxon>
        <taxon>Actinopterygii</taxon>
        <taxon>Neopterygii</taxon>
        <taxon>Teleostei</taxon>
        <taxon>Ostariophysi</taxon>
        <taxon>Siluriformes</taxon>
        <taxon>Siluridae</taxon>
        <taxon>Silurus</taxon>
    </lineage>
</organism>
<dbReference type="Gene3D" id="2.10.50.10">
    <property type="entry name" value="Tumor Necrosis Factor Receptor, subunit A, domain 2"/>
    <property type="match status" value="1"/>
</dbReference>
<evidence type="ECO:0000256" key="4">
    <source>
        <dbReference type="ARBA" id="ARBA00023157"/>
    </source>
</evidence>